<evidence type="ECO:0000313" key="1">
    <source>
        <dbReference type="EMBL" id="MED6128970.1"/>
    </source>
</evidence>
<organism evidence="1 2">
    <name type="scientific">Stylosanthes scabra</name>
    <dbReference type="NCBI Taxonomy" id="79078"/>
    <lineage>
        <taxon>Eukaryota</taxon>
        <taxon>Viridiplantae</taxon>
        <taxon>Streptophyta</taxon>
        <taxon>Embryophyta</taxon>
        <taxon>Tracheophyta</taxon>
        <taxon>Spermatophyta</taxon>
        <taxon>Magnoliopsida</taxon>
        <taxon>eudicotyledons</taxon>
        <taxon>Gunneridae</taxon>
        <taxon>Pentapetalae</taxon>
        <taxon>rosids</taxon>
        <taxon>fabids</taxon>
        <taxon>Fabales</taxon>
        <taxon>Fabaceae</taxon>
        <taxon>Papilionoideae</taxon>
        <taxon>50 kb inversion clade</taxon>
        <taxon>dalbergioids sensu lato</taxon>
        <taxon>Dalbergieae</taxon>
        <taxon>Pterocarpus clade</taxon>
        <taxon>Stylosanthes</taxon>
    </lineage>
</organism>
<dbReference type="EMBL" id="JASCZI010033526">
    <property type="protein sequence ID" value="MED6128970.1"/>
    <property type="molecule type" value="Genomic_DNA"/>
</dbReference>
<proteinExistence type="predicted"/>
<sequence length="204" mass="21960">LVANGSTEYPRSFFSIKTLTHFFLPSSLHRVATVLPPRYPHCSLHRSSPALFFTASSPLLIAPLSRSLFFCLFLPPSTASALLHCAVTATHCTTFAISSLSSFLAQPHRVTAASSASTSDSGEALIAARKQSTTLICALASFTKAAYSSSSSRDPGRFRRRLFVSSNSSLPFSFSSSLFVPVLLEFLFGGNGGCGGEVRVRQWR</sequence>
<reference evidence="1 2" key="1">
    <citation type="journal article" date="2023" name="Plants (Basel)">
        <title>Bridging the Gap: Combining Genomics and Transcriptomics Approaches to Understand Stylosanthes scabra, an Orphan Legume from the Brazilian Caatinga.</title>
        <authorList>
            <person name="Ferreira-Neto J.R.C."/>
            <person name="da Silva M.D."/>
            <person name="Binneck E."/>
            <person name="de Melo N.F."/>
            <person name="da Silva R.H."/>
            <person name="de Melo A.L.T.M."/>
            <person name="Pandolfi V."/>
            <person name="Bustamante F.O."/>
            <person name="Brasileiro-Vidal A.C."/>
            <person name="Benko-Iseppon A.M."/>
        </authorList>
    </citation>
    <scope>NUCLEOTIDE SEQUENCE [LARGE SCALE GENOMIC DNA]</scope>
    <source>
        <tissue evidence="1">Leaves</tissue>
    </source>
</reference>
<gene>
    <name evidence="1" type="ORF">PIB30_103241</name>
</gene>
<evidence type="ECO:0000313" key="2">
    <source>
        <dbReference type="Proteomes" id="UP001341840"/>
    </source>
</evidence>
<accession>A0ABU6RYE4</accession>
<feature type="non-terminal residue" evidence="1">
    <location>
        <position position="1"/>
    </location>
</feature>
<name>A0ABU6RYE4_9FABA</name>
<protein>
    <submittedName>
        <fullName evidence="1">Uncharacterized protein</fullName>
    </submittedName>
</protein>
<dbReference type="Proteomes" id="UP001341840">
    <property type="component" value="Unassembled WGS sequence"/>
</dbReference>
<comment type="caution">
    <text evidence="1">The sequence shown here is derived from an EMBL/GenBank/DDBJ whole genome shotgun (WGS) entry which is preliminary data.</text>
</comment>
<keyword evidence="2" id="KW-1185">Reference proteome</keyword>